<dbReference type="KEGG" id="rjg:CCGE525_17435"/>
<dbReference type="OrthoDB" id="9809239at2"/>
<keyword evidence="8" id="KW-0028">Amino-acid biosynthesis</keyword>
<gene>
    <name evidence="12" type="ORF">CCGE525_17435</name>
</gene>
<evidence type="ECO:0000313" key="13">
    <source>
        <dbReference type="Proteomes" id="UP000282195"/>
    </source>
</evidence>
<comment type="pathway">
    <text evidence="4">Amino-acid biosynthesis; L-leucine biosynthesis; L-leucine from 3-methyl-2-oxobutanoate: step 4/4.</text>
</comment>
<protein>
    <recommendedName>
        <fullName evidence="7">Probable branched-chain-amino-acid aminotransferase</fullName>
        <ecNumber evidence="6">2.6.1.42</ecNumber>
    </recommendedName>
</protein>
<evidence type="ECO:0000256" key="4">
    <source>
        <dbReference type="ARBA" id="ARBA00005072"/>
    </source>
</evidence>
<dbReference type="InterPro" id="IPR043132">
    <property type="entry name" value="BCAT-like_C"/>
</dbReference>
<comment type="similarity">
    <text evidence="5">Belongs to the class-IV pyridoxal-phosphate-dependent aminotransferase family.</text>
</comment>
<comment type="catalytic activity">
    <reaction evidence="11">
        <text>L-leucine + 2-oxoglutarate = 4-methyl-2-oxopentanoate + L-glutamate</text>
        <dbReference type="Rhea" id="RHEA:18321"/>
        <dbReference type="ChEBI" id="CHEBI:16810"/>
        <dbReference type="ChEBI" id="CHEBI:17865"/>
        <dbReference type="ChEBI" id="CHEBI:29985"/>
        <dbReference type="ChEBI" id="CHEBI:57427"/>
        <dbReference type="EC" id="2.6.1.42"/>
    </reaction>
</comment>
<keyword evidence="8" id="KW-0100">Branched-chain amino acid biosynthesis</keyword>
<evidence type="ECO:0000256" key="1">
    <source>
        <dbReference type="ARBA" id="ARBA00003109"/>
    </source>
</evidence>
<dbReference type="EC" id="2.6.1.42" evidence="6"/>
<evidence type="ECO:0000256" key="9">
    <source>
        <dbReference type="ARBA" id="ARBA00048212"/>
    </source>
</evidence>
<comment type="pathway">
    <text evidence="3">Amino-acid biosynthesis; L-valine biosynthesis; L-valine from pyruvate: step 4/4.</text>
</comment>
<dbReference type="Pfam" id="PF01063">
    <property type="entry name" value="Aminotran_4"/>
    <property type="match status" value="1"/>
</dbReference>
<dbReference type="NCBIfam" id="NF005729">
    <property type="entry name" value="PRK07546.1-3"/>
    <property type="match status" value="1"/>
</dbReference>
<reference evidence="12 13" key="1">
    <citation type="submission" date="2018-10" db="EMBL/GenBank/DDBJ databases">
        <title>Rhizobium etli, R. leguminosarum and a new Rhizobium genospecies from Phaseolus dumosus.</title>
        <authorList>
            <person name="Ramirez-Puebla S.T."/>
            <person name="Rogel-Hernandez M.A."/>
            <person name="Guerrero G."/>
            <person name="Ormeno-Orrillo E."/>
            <person name="Martinez-Romero J.C."/>
            <person name="Negrete-Yankelevich S."/>
            <person name="Martinez-Romero E."/>
        </authorList>
    </citation>
    <scope>NUCLEOTIDE SEQUENCE [LARGE SCALE GENOMIC DNA]</scope>
    <source>
        <strain evidence="12 13">CCGE525</strain>
    </source>
</reference>
<dbReference type="NCBIfam" id="NF005731">
    <property type="entry name" value="PRK07546.1-5"/>
    <property type="match status" value="1"/>
</dbReference>
<evidence type="ECO:0000256" key="11">
    <source>
        <dbReference type="ARBA" id="ARBA00049229"/>
    </source>
</evidence>
<dbReference type="InterPro" id="IPR043131">
    <property type="entry name" value="BCAT-like_N"/>
</dbReference>
<dbReference type="Proteomes" id="UP000282195">
    <property type="component" value="Chromosome"/>
</dbReference>
<evidence type="ECO:0000313" key="12">
    <source>
        <dbReference type="EMBL" id="AYG60391.1"/>
    </source>
</evidence>
<name>A0A387FX08_9HYPH</name>
<keyword evidence="13" id="KW-1185">Reference proteome</keyword>
<dbReference type="PANTHER" id="PTHR42743:SF11">
    <property type="entry name" value="AMINODEOXYCHORISMATE LYASE"/>
    <property type="match status" value="1"/>
</dbReference>
<evidence type="ECO:0000256" key="3">
    <source>
        <dbReference type="ARBA" id="ARBA00004931"/>
    </source>
</evidence>
<dbReference type="InterPro" id="IPR001544">
    <property type="entry name" value="Aminotrans_IV"/>
</dbReference>
<dbReference type="RefSeq" id="WP_120705368.1">
    <property type="nucleotide sequence ID" value="NZ_CP032694.1"/>
</dbReference>
<evidence type="ECO:0000256" key="2">
    <source>
        <dbReference type="ARBA" id="ARBA00004824"/>
    </source>
</evidence>
<comment type="pathway">
    <text evidence="2">Amino-acid biosynthesis; L-isoleucine biosynthesis; L-isoleucine from 2-oxobutanoate: step 4/4.</text>
</comment>
<evidence type="ECO:0000256" key="8">
    <source>
        <dbReference type="ARBA" id="ARBA00023304"/>
    </source>
</evidence>
<evidence type="ECO:0000256" key="7">
    <source>
        <dbReference type="ARBA" id="ARBA00014472"/>
    </source>
</evidence>
<comment type="catalytic activity">
    <reaction evidence="10">
        <text>L-isoleucine + 2-oxoglutarate = (S)-3-methyl-2-oxopentanoate + L-glutamate</text>
        <dbReference type="Rhea" id="RHEA:24801"/>
        <dbReference type="ChEBI" id="CHEBI:16810"/>
        <dbReference type="ChEBI" id="CHEBI:29985"/>
        <dbReference type="ChEBI" id="CHEBI:35146"/>
        <dbReference type="ChEBI" id="CHEBI:58045"/>
        <dbReference type="EC" id="2.6.1.42"/>
    </reaction>
</comment>
<dbReference type="GO" id="GO:0004084">
    <property type="term" value="F:branched-chain-amino-acid transaminase activity"/>
    <property type="evidence" value="ECO:0007669"/>
    <property type="project" value="UniProtKB-EC"/>
</dbReference>
<dbReference type="SUPFAM" id="SSF56752">
    <property type="entry name" value="D-aminoacid aminotransferase-like PLP-dependent enzymes"/>
    <property type="match status" value="1"/>
</dbReference>
<dbReference type="Gene3D" id="3.20.10.10">
    <property type="entry name" value="D-amino Acid Aminotransferase, subunit A, domain 2"/>
    <property type="match status" value="1"/>
</dbReference>
<dbReference type="PANTHER" id="PTHR42743">
    <property type="entry name" value="AMINO-ACID AMINOTRANSFERASE"/>
    <property type="match status" value="1"/>
</dbReference>
<evidence type="ECO:0000256" key="6">
    <source>
        <dbReference type="ARBA" id="ARBA00013053"/>
    </source>
</evidence>
<comment type="catalytic activity">
    <reaction evidence="9">
        <text>L-valine + 2-oxoglutarate = 3-methyl-2-oxobutanoate + L-glutamate</text>
        <dbReference type="Rhea" id="RHEA:24813"/>
        <dbReference type="ChEBI" id="CHEBI:11851"/>
        <dbReference type="ChEBI" id="CHEBI:16810"/>
        <dbReference type="ChEBI" id="CHEBI:29985"/>
        <dbReference type="ChEBI" id="CHEBI:57762"/>
        <dbReference type="EC" id="2.6.1.42"/>
    </reaction>
</comment>
<evidence type="ECO:0000256" key="5">
    <source>
        <dbReference type="ARBA" id="ARBA00009320"/>
    </source>
</evidence>
<dbReference type="InterPro" id="IPR050571">
    <property type="entry name" value="Class-IV_PLP-Dep_Aminotrnsfr"/>
</dbReference>
<organism evidence="12 13">
    <name type="scientific">Rhizobium jaguaris</name>
    <dbReference type="NCBI Taxonomy" id="1312183"/>
    <lineage>
        <taxon>Bacteria</taxon>
        <taxon>Pseudomonadati</taxon>
        <taxon>Pseudomonadota</taxon>
        <taxon>Alphaproteobacteria</taxon>
        <taxon>Hyphomicrobiales</taxon>
        <taxon>Rhizobiaceae</taxon>
        <taxon>Rhizobium/Agrobacterium group</taxon>
        <taxon>Rhizobium</taxon>
    </lineage>
</organism>
<evidence type="ECO:0000256" key="10">
    <source>
        <dbReference type="ARBA" id="ARBA00048798"/>
    </source>
</evidence>
<dbReference type="Gene3D" id="3.30.470.10">
    <property type="match status" value="1"/>
</dbReference>
<comment type="function">
    <text evidence="1">Acts on leucine, isoleucine and valine.</text>
</comment>
<dbReference type="InterPro" id="IPR036038">
    <property type="entry name" value="Aminotransferase-like"/>
</dbReference>
<dbReference type="EMBL" id="CP032694">
    <property type="protein sequence ID" value="AYG60391.1"/>
    <property type="molecule type" value="Genomic_DNA"/>
</dbReference>
<accession>A0A387FX08</accession>
<dbReference type="GO" id="GO:0009082">
    <property type="term" value="P:branched-chain amino acid biosynthetic process"/>
    <property type="evidence" value="ECO:0007669"/>
    <property type="project" value="UniProtKB-KW"/>
</dbReference>
<dbReference type="AlphaFoldDB" id="A0A387FX08"/>
<sequence>MDQALDDFSLIETLRYEPQTGFVRLRLHLARLQRSARRLGFPAPKDALTKLDAIVAGANASLRVRLTFDRTGRTDITTAPFTPLVTDTVWRVHIAETRVDSADKLLRVKTTRRSVYEAARAEYSLAEADEVLLLNEKGEVCEGTITSIFLDDGSGMLRTPPISSGLLAGVLRTELICQRKARVGRIGLDDLEKGSLYVGNSLRGLIRAQLLRN</sequence>
<proteinExistence type="inferred from homology"/>